<keyword evidence="7" id="KW-0106">Calcium</keyword>
<keyword evidence="12" id="KW-1185">Reference proteome</keyword>
<dbReference type="SUPFAM" id="SSF55729">
    <property type="entry name" value="Acyl-CoA N-acyltransferases (Nat)"/>
    <property type="match status" value="1"/>
</dbReference>
<evidence type="ECO:0000256" key="7">
    <source>
        <dbReference type="PIRSR" id="PIRSR608901-1"/>
    </source>
</evidence>
<dbReference type="AlphaFoldDB" id="A0A8H4H868"/>
<proteinExistence type="inferred from homology"/>
<dbReference type="Gene3D" id="3.40.630.30">
    <property type="match status" value="1"/>
</dbReference>
<evidence type="ECO:0000313" key="11">
    <source>
        <dbReference type="EMBL" id="KAF4237559.1"/>
    </source>
</evidence>
<organism evidence="11 12">
    <name type="scientific">Aspergillus fumigatiaffinis</name>
    <dbReference type="NCBI Taxonomy" id="340414"/>
    <lineage>
        <taxon>Eukaryota</taxon>
        <taxon>Fungi</taxon>
        <taxon>Dikarya</taxon>
        <taxon>Ascomycota</taxon>
        <taxon>Pezizomycotina</taxon>
        <taxon>Eurotiomycetes</taxon>
        <taxon>Eurotiomycetidae</taxon>
        <taxon>Eurotiales</taxon>
        <taxon>Aspergillaceae</taxon>
        <taxon>Aspergillus</taxon>
        <taxon>Aspergillus subgen. Fumigati</taxon>
    </lineage>
</organism>
<evidence type="ECO:0000256" key="5">
    <source>
        <dbReference type="ARBA" id="ARBA00022989"/>
    </source>
</evidence>
<comment type="subcellular location">
    <subcellularLocation>
        <location evidence="1">Membrane</location>
        <topology evidence="1">Multi-pass membrane protein</topology>
    </subcellularLocation>
</comment>
<feature type="transmembrane region" description="Helical" evidence="9">
    <location>
        <begin position="323"/>
        <end position="345"/>
    </location>
</feature>
<comment type="similarity">
    <text evidence="2">Belongs to the alkaline ceramidase family.</text>
</comment>
<feature type="binding site" evidence="7">
    <location>
        <position position="202"/>
    </location>
    <ligand>
        <name>Ca(2+)</name>
        <dbReference type="ChEBI" id="CHEBI:29108"/>
    </ligand>
</feature>
<dbReference type="InterPro" id="IPR000182">
    <property type="entry name" value="GNAT_dom"/>
</dbReference>
<evidence type="ECO:0000256" key="6">
    <source>
        <dbReference type="ARBA" id="ARBA00023136"/>
    </source>
</evidence>
<dbReference type="EMBL" id="JAAAPX010000044">
    <property type="protein sequence ID" value="KAF4237559.1"/>
    <property type="molecule type" value="Genomic_DNA"/>
</dbReference>
<feature type="transmembrane region" description="Helical" evidence="9">
    <location>
        <begin position="297"/>
        <end position="317"/>
    </location>
</feature>
<dbReference type="Proteomes" id="UP000653565">
    <property type="component" value="Unassembled WGS sequence"/>
</dbReference>
<feature type="binding site" evidence="8">
    <location>
        <position position="408"/>
    </location>
    <ligand>
        <name>Zn(2+)</name>
        <dbReference type="ChEBI" id="CHEBI:29105"/>
        <note>catalytic</note>
    </ligand>
</feature>
<feature type="binding site" evidence="7">
    <location>
        <position position="213"/>
    </location>
    <ligand>
        <name>Ca(2+)</name>
        <dbReference type="ChEBI" id="CHEBI:29108"/>
    </ligand>
</feature>
<comment type="caution">
    <text evidence="11">The sequence shown here is derived from an EMBL/GenBank/DDBJ whole genome shotgun (WGS) entry which is preliminary data.</text>
</comment>
<sequence>MSNIVLIPQAFPTLKERDKIVDLYKHLRLAGLKQDPKAFSATYETESEFPYEKWLSRIQNPQARTLIALDEGETVPSSDNTLTALLSREWLGTVTIVGPKLVFSSEIDLNAPWRVFTEGDRYTTPQADDRNVVAVYMIAGMFVLPASRGRGNGRRLVEDASRYIRGASPATEQTILVLLVEADNEAARKLYERCGFQECNEEVDYMVTRYAAEFINTFTNLVYIIYAIYGLYQLRQKPNAGFLRTVPYWGLMAVGVCSALFHISLKYHTQMLDDLSMMFTTTPVLHRVMTANASPRVTIIVGMVLGSTLLALVIYHVKTDELLLHSLFFVGSVTAIGISTMRMINTRTRAGSEARRQIWGMVRFGAVIFNLGYWLWLVDGWMCSYLRSIRGTVGLPWAFLLELHGWWHICTGIGAYIFIAVIDHLVSGDDHRDIPGSLAWPAPWAAQSVFAGKGSDKKQA</sequence>
<evidence type="ECO:0000256" key="9">
    <source>
        <dbReference type="SAM" id="Phobius"/>
    </source>
</evidence>
<comment type="cofactor">
    <cofactor evidence="8">
        <name>Zn(2+)</name>
        <dbReference type="ChEBI" id="CHEBI:29105"/>
    </cofactor>
</comment>
<evidence type="ECO:0000256" key="3">
    <source>
        <dbReference type="ARBA" id="ARBA00022692"/>
    </source>
</evidence>
<keyword evidence="8" id="KW-0862">Zinc</keyword>
<keyword evidence="5 9" id="KW-1133">Transmembrane helix</keyword>
<dbReference type="PANTHER" id="PTHR46187">
    <property type="entry name" value="ALKALINE CERAMIDASE 3"/>
    <property type="match status" value="1"/>
</dbReference>
<keyword evidence="7" id="KW-0479">Metal-binding</keyword>
<dbReference type="PANTHER" id="PTHR46187:SF1">
    <property type="entry name" value="ALKALINE PHYTOCERAMIDASE"/>
    <property type="match status" value="1"/>
</dbReference>
<dbReference type="GO" id="GO:0016811">
    <property type="term" value="F:hydrolase activity, acting on carbon-nitrogen (but not peptide) bonds, in linear amides"/>
    <property type="evidence" value="ECO:0007669"/>
    <property type="project" value="InterPro"/>
</dbReference>
<dbReference type="InterPro" id="IPR016181">
    <property type="entry name" value="Acyl_CoA_acyltransferase"/>
</dbReference>
<reference evidence="11" key="2">
    <citation type="submission" date="2020-04" db="EMBL/GenBank/DDBJ databases">
        <authorList>
            <person name="Santos R.A.C."/>
            <person name="Steenwyk J.L."/>
            <person name="Rivero-Menendez O."/>
            <person name="Mead M.E."/>
            <person name="Silva L.P."/>
            <person name="Bastos R.W."/>
            <person name="Alastruey-Izquierdo A."/>
            <person name="Goldman G.H."/>
            <person name="Rokas A."/>
        </authorList>
    </citation>
    <scope>NUCLEOTIDE SEQUENCE</scope>
    <source>
        <strain evidence="11">CNM-CM6805</strain>
    </source>
</reference>
<accession>A0A8H4H868</accession>
<name>A0A8H4H868_9EURO</name>
<keyword evidence="3 9" id="KW-0812">Transmembrane</keyword>
<dbReference type="InterPro" id="IPR008901">
    <property type="entry name" value="ACER"/>
</dbReference>
<feature type="binding site" evidence="8">
    <location>
        <position position="404"/>
    </location>
    <ligand>
        <name>Zn(2+)</name>
        <dbReference type="ChEBI" id="CHEBI:29105"/>
        <note>catalytic</note>
    </ligand>
</feature>
<gene>
    <name evidence="11" type="ORF">CNMCM6805_006890</name>
</gene>
<dbReference type="PROSITE" id="PS51186">
    <property type="entry name" value="GNAT"/>
    <property type="match status" value="1"/>
</dbReference>
<keyword evidence="6 9" id="KW-0472">Membrane</keyword>
<dbReference type="GO" id="GO:0046513">
    <property type="term" value="P:ceramide biosynthetic process"/>
    <property type="evidence" value="ECO:0007669"/>
    <property type="project" value="TreeGrafter"/>
</dbReference>
<evidence type="ECO:0000256" key="2">
    <source>
        <dbReference type="ARBA" id="ARBA00009780"/>
    </source>
</evidence>
<feature type="transmembrane region" description="Helical" evidence="9">
    <location>
        <begin position="246"/>
        <end position="265"/>
    </location>
</feature>
<evidence type="ECO:0000259" key="10">
    <source>
        <dbReference type="PROSITE" id="PS51186"/>
    </source>
</evidence>
<dbReference type="GO" id="GO:0005789">
    <property type="term" value="C:endoplasmic reticulum membrane"/>
    <property type="evidence" value="ECO:0007669"/>
    <property type="project" value="TreeGrafter"/>
</dbReference>
<evidence type="ECO:0000256" key="8">
    <source>
        <dbReference type="PIRSR" id="PIRSR608901-2"/>
    </source>
</evidence>
<protein>
    <recommendedName>
        <fullName evidence="10">N-acetyltransferase domain-containing protein</fullName>
    </recommendedName>
</protein>
<reference evidence="11" key="1">
    <citation type="journal article" date="2020" name="bioRxiv">
        <title>Genomic and phenotypic heterogeneity of clinical isolates of the human pathogens Aspergillus fumigatus, Aspergillus lentulus and Aspergillus fumigatiaffinis.</title>
        <authorList>
            <person name="dos Santos R.A.C."/>
            <person name="Steenwyk J.L."/>
            <person name="Rivero-Menendez O."/>
            <person name="Mead M.E."/>
            <person name="Silva L.P."/>
            <person name="Bastos R.W."/>
            <person name="Alastruey-Izquierdo A."/>
            <person name="Goldman G.H."/>
            <person name="Rokas A."/>
        </authorList>
    </citation>
    <scope>NUCLEOTIDE SEQUENCE</scope>
    <source>
        <strain evidence="11">CNM-CM6805</strain>
    </source>
</reference>
<dbReference type="GO" id="GO:0016747">
    <property type="term" value="F:acyltransferase activity, transferring groups other than amino-acyl groups"/>
    <property type="evidence" value="ECO:0007669"/>
    <property type="project" value="InterPro"/>
</dbReference>
<feature type="transmembrane region" description="Helical" evidence="9">
    <location>
        <begin position="405"/>
        <end position="426"/>
    </location>
</feature>
<dbReference type="Pfam" id="PF13508">
    <property type="entry name" value="Acetyltransf_7"/>
    <property type="match status" value="1"/>
</dbReference>
<feature type="transmembrane region" description="Helical" evidence="9">
    <location>
        <begin position="357"/>
        <end position="376"/>
    </location>
</feature>
<dbReference type="GO" id="GO:0046872">
    <property type="term" value="F:metal ion binding"/>
    <property type="evidence" value="ECO:0007669"/>
    <property type="project" value="UniProtKB-KW"/>
</dbReference>
<feature type="domain" description="N-acetyltransferase" evidence="10">
    <location>
        <begin position="138"/>
        <end position="219"/>
    </location>
</feature>
<feature type="transmembrane region" description="Helical" evidence="9">
    <location>
        <begin position="214"/>
        <end position="234"/>
    </location>
</feature>
<dbReference type="Pfam" id="PF05875">
    <property type="entry name" value="Ceramidase"/>
    <property type="match status" value="1"/>
</dbReference>
<evidence type="ECO:0000256" key="4">
    <source>
        <dbReference type="ARBA" id="ARBA00022801"/>
    </source>
</evidence>
<dbReference type="GO" id="GO:0046514">
    <property type="term" value="P:ceramide catabolic process"/>
    <property type="evidence" value="ECO:0007669"/>
    <property type="project" value="TreeGrafter"/>
</dbReference>
<keyword evidence="4" id="KW-0378">Hydrolase</keyword>
<feature type="binding site" evidence="8">
    <location>
        <position position="262"/>
    </location>
    <ligand>
        <name>Zn(2+)</name>
        <dbReference type="ChEBI" id="CHEBI:29105"/>
        <note>catalytic</note>
    </ligand>
</feature>
<evidence type="ECO:0000256" key="1">
    <source>
        <dbReference type="ARBA" id="ARBA00004141"/>
    </source>
</evidence>
<evidence type="ECO:0000313" key="12">
    <source>
        <dbReference type="Proteomes" id="UP000653565"/>
    </source>
</evidence>